<sequence>MAEPARKVMSIDEFLDWQTRQTENWELDDGVPVLPLKSMTGATQRHDRVTVNIIVSLGNQLRRGPCRPSTDDIALVTGIRSVRRPDITVQCGQADPRAMTSVEPRVLIEVLSPSTMNYDRVKKLEEYKRLPSVRAVLLVDTETPRITVHSRGDGAGFESREYEGLDAVIDLSCIEARLALADVFEGVHDR</sequence>
<feature type="domain" description="Putative restriction endonuclease" evidence="1">
    <location>
        <begin position="12"/>
        <end position="174"/>
    </location>
</feature>
<dbReference type="Gene3D" id="3.90.1570.10">
    <property type="entry name" value="tt1808, chain A"/>
    <property type="match status" value="1"/>
</dbReference>
<dbReference type="PANTHER" id="PTHR36558">
    <property type="entry name" value="GLR1098 PROTEIN"/>
    <property type="match status" value="1"/>
</dbReference>
<dbReference type="AlphaFoldDB" id="A0AAU7JCJ4"/>
<keyword evidence="2" id="KW-0540">Nuclease</keyword>
<proteinExistence type="predicted"/>
<dbReference type="EMBL" id="CP157484">
    <property type="protein sequence ID" value="XBO38040.1"/>
    <property type="molecule type" value="Genomic_DNA"/>
</dbReference>
<evidence type="ECO:0000259" key="1">
    <source>
        <dbReference type="Pfam" id="PF05685"/>
    </source>
</evidence>
<evidence type="ECO:0000313" key="2">
    <source>
        <dbReference type="EMBL" id="XBO38040.1"/>
    </source>
</evidence>
<dbReference type="CDD" id="cd06260">
    <property type="entry name" value="DUF820-like"/>
    <property type="match status" value="1"/>
</dbReference>
<accession>A0AAU7JCJ4</accession>
<dbReference type="SUPFAM" id="SSF52980">
    <property type="entry name" value="Restriction endonuclease-like"/>
    <property type="match status" value="1"/>
</dbReference>
<keyword evidence="2" id="KW-0378">Hydrolase</keyword>
<reference evidence="2" key="1">
    <citation type="submission" date="2024-05" db="EMBL/GenBank/DDBJ databases">
        <authorList>
            <person name="Kim S."/>
            <person name="Heo J."/>
            <person name="Choi H."/>
            <person name="Choi Y."/>
            <person name="Kwon S.-W."/>
            <person name="Kim Y."/>
        </authorList>
    </citation>
    <scope>NUCLEOTIDE SEQUENCE</scope>
    <source>
        <strain evidence="2">KACC 23698</strain>
    </source>
</reference>
<name>A0AAU7JCJ4_9HYPH</name>
<organism evidence="2">
    <name type="scientific">Alsobacter sp. KACC 23698</name>
    <dbReference type="NCBI Taxonomy" id="3149229"/>
    <lineage>
        <taxon>Bacteria</taxon>
        <taxon>Pseudomonadati</taxon>
        <taxon>Pseudomonadota</taxon>
        <taxon>Alphaproteobacteria</taxon>
        <taxon>Hyphomicrobiales</taxon>
        <taxon>Alsobacteraceae</taxon>
        <taxon>Alsobacter</taxon>
    </lineage>
</organism>
<gene>
    <name evidence="2" type="ORF">ABEG18_20330</name>
</gene>
<dbReference type="RefSeq" id="WP_406854872.1">
    <property type="nucleotide sequence ID" value="NZ_CP157484.1"/>
</dbReference>
<keyword evidence="2" id="KW-0255">Endonuclease</keyword>
<dbReference type="InterPro" id="IPR011335">
    <property type="entry name" value="Restrct_endonuc-II-like"/>
</dbReference>
<dbReference type="InterPro" id="IPR008538">
    <property type="entry name" value="Uma2"/>
</dbReference>
<dbReference type="GO" id="GO:0004519">
    <property type="term" value="F:endonuclease activity"/>
    <property type="evidence" value="ECO:0007669"/>
    <property type="project" value="UniProtKB-KW"/>
</dbReference>
<dbReference type="PANTHER" id="PTHR36558:SF1">
    <property type="entry name" value="RESTRICTION ENDONUCLEASE DOMAIN-CONTAINING PROTEIN-RELATED"/>
    <property type="match status" value="1"/>
</dbReference>
<dbReference type="InterPro" id="IPR012296">
    <property type="entry name" value="Nuclease_put_TT1808"/>
</dbReference>
<dbReference type="Pfam" id="PF05685">
    <property type="entry name" value="Uma2"/>
    <property type="match status" value="1"/>
</dbReference>
<protein>
    <submittedName>
        <fullName evidence="2">Uma2 family endonuclease</fullName>
    </submittedName>
</protein>